<feature type="coiled-coil region" evidence="1">
    <location>
        <begin position="70"/>
        <end position="109"/>
    </location>
</feature>
<sequence length="178" mass="21325">MIWDIVDWYRSAILLTRDLDMEAEAIAYARLGKLYDQVLKLKVQAKQYYTQALSLAESMHPRTFNDCAAVKKYQEETVQHEQEKEEKDKEKYKEELKEEFEELKVRERRFPPKNPEHTLPKEIDSTDKQAFKKLLQTSVVHYHPDRSDPEKNGMKWKVLSEQITKYLTNRYEAIKLLE</sequence>
<gene>
    <name evidence="2" type="ORF">FSP39_013052</name>
</gene>
<dbReference type="Proteomes" id="UP001186944">
    <property type="component" value="Unassembled WGS sequence"/>
</dbReference>
<evidence type="ECO:0000313" key="3">
    <source>
        <dbReference type="Proteomes" id="UP001186944"/>
    </source>
</evidence>
<evidence type="ECO:0000256" key="1">
    <source>
        <dbReference type="SAM" id="Coils"/>
    </source>
</evidence>
<comment type="caution">
    <text evidence="2">The sequence shown here is derived from an EMBL/GenBank/DDBJ whole genome shotgun (WGS) entry which is preliminary data.</text>
</comment>
<name>A0AA88YP37_PINIB</name>
<reference evidence="2" key="1">
    <citation type="submission" date="2019-08" db="EMBL/GenBank/DDBJ databases">
        <title>The improved chromosome-level genome for the pearl oyster Pinctada fucata martensii using PacBio sequencing and Hi-C.</title>
        <authorList>
            <person name="Zheng Z."/>
        </authorList>
    </citation>
    <scope>NUCLEOTIDE SEQUENCE</scope>
    <source>
        <strain evidence="2">ZZ-2019</strain>
        <tissue evidence="2">Adductor muscle</tissue>
    </source>
</reference>
<protein>
    <recommendedName>
        <fullName evidence="4">J domain-containing protein</fullName>
    </recommendedName>
</protein>
<keyword evidence="1" id="KW-0175">Coiled coil</keyword>
<organism evidence="2 3">
    <name type="scientific">Pinctada imbricata</name>
    <name type="common">Atlantic pearl-oyster</name>
    <name type="synonym">Pinctada martensii</name>
    <dbReference type="NCBI Taxonomy" id="66713"/>
    <lineage>
        <taxon>Eukaryota</taxon>
        <taxon>Metazoa</taxon>
        <taxon>Spiralia</taxon>
        <taxon>Lophotrochozoa</taxon>
        <taxon>Mollusca</taxon>
        <taxon>Bivalvia</taxon>
        <taxon>Autobranchia</taxon>
        <taxon>Pteriomorphia</taxon>
        <taxon>Pterioida</taxon>
        <taxon>Pterioidea</taxon>
        <taxon>Pteriidae</taxon>
        <taxon>Pinctada</taxon>
    </lineage>
</organism>
<keyword evidence="3" id="KW-1185">Reference proteome</keyword>
<accession>A0AA88YP37</accession>
<dbReference type="EMBL" id="VSWD01000005">
    <property type="protein sequence ID" value="KAK3102669.1"/>
    <property type="molecule type" value="Genomic_DNA"/>
</dbReference>
<evidence type="ECO:0000313" key="2">
    <source>
        <dbReference type="EMBL" id="KAK3102669.1"/>
    </source>
</evidence>
<proteinExistence type="predicted"/>
<evidence type="ECO:0008006" key="4">
    <source>
        <dbReference type="Google" id="ProtNLM"/>
    </source>
</evidence>
<dbReference type="AlphaFoldDB" id="A0AA88YP37"/>